<dbReference type="EMBL" id="GBBI01001916">
    <property type="protein sequence ID" value="JAC16796.1"/>
    <property type="molecule type" value="mRNA"/>
</dbReference>
<accession>A0A023F5C6</accession>
<keyword evidence="2" id="KW-0548">Nucleotidyltransferase</keyword>
<feature type="non-terminal residue" evidence="2">
    <location>
        <position position="1"/>
    </location>
</feature>
<dbReference type="InterPro" id="IPR043128">
    <property type="entry name" value="Rev_trsase/Diguanyl_cyclase"/>
</dbReference>
<keyword evidence="2" id="KW-0808">Transferase</keyword>
<keyword evidence="2" id="KW-0255">Endonuclease</keyword>
<keyword evidence="2" id="KW-0695">RNA-directed DNA polymerase</keyword>
<evidence type="ECO:0000313" key="2">
    <source>
        <dbReference type="EMBL" id="JAC16796.1"/>
    </source>
</evidence>
<dbReference type="GO" id="GO:0003964">
    <property type="term" value="F:RNA-directed DNA polymerase activity"/>
    <property type="evidence" value="ECO:0007669"/>
    <property type="project" value="UniProtKB-KW"/>
</dbReference>
<dbReference type="Gene3D" id="3.30.70.270">
    <property type="match status" value="1"/>
</dbReference>
<dbReference type="PROSITE" id="PS50878">
    <property type="entry name" value="RT_POL"/>
    <property type="match status" value="1"/>
</dbReference>
<name>A0A023F5C6_TRIIF</name>
<feature type="domain" description="Reverse transcriptase" evidence="1">
    <location>
        <begin position="25"/>
        <end position="303"/>
    </location>
</feature>
<proteinExistence type="evidence at transcript level"/>
<dbReference type="CDD" id="cd01650">
    <property type="entry name" value="RT_nLTR_like"/>
    <property type="match status" value="1"/>
</dbReference>
<dbReference type="PANTHER" id="PTHR47027:SF20">
    <property type="entry name" value="REVERSE TRANSCRIPTASE-LIKE PROTEIN WITH RNA-DIRECTED DNA POLYMERASE DOMAIN"/>
    <property type="match status" value="1"/>
</dbReference>
<dbReference type="Pfam" id="PF00078">
    <property type="entry name" value="RVT_1"/>
    <property type="match status" value="1"/>
</dbReference>
<dbReference type="GO" id="GO:0004519">
    <property type="term" value="F:endonuclease activity"/>
    <property type="evidence" value="ECO:0007669"/>
    <property type="project" value="UniProtKB-KW"/>
</dbReference>
<dbReference type="InterPro" id="IPR043502">
    <property type="entry name" value="DNA/RNA_pol_sf"/>
</dbReference>
<keyword evidence="2" id="KW-0378">Hydrolase</keyword>
<keyword evidence="2" id="KW-0540">Nuclease</keyword>
<dbReference type="InterPro" id="IPR000477">
    <property type="entry name" value="RT_dom"/>
</dbReference>
<sequence length="474" mass="54979">DSIPYEFFKNLPPIGVKFLQTLFNGILSTETVPKSWGKAYMFMLFKRGNPNIPENYRGISLMNNITKLFTQVLNSRFLNWVEFGNPLNENQNGFRVSRGCRDNVFVLSSVINCQIVKDKRKVYATFIDLKKAFDSINHELLWHKLYQYGVSRKVIKVLESLYNQASIRIKTSMGQYSDEVSVTKGLLQGDTLSPMLFSIFLNDLDNFLLINNCDTVSIDCVNGLTSLLYADDTVLLSNTLVDAQRKLNVFEKYCKANSLEVNIEKTKSVIFKRSHGRSPKQRLFYNNHPVEVLNSFRYLGLIFSNSGLFSLASKDMISKATVAFGVVKNIFKKAHFNSWIAQNKLFDSIIKSVLLYCCETWALRYTDEIEIVQSKFFKSVLYWPRKTPNYILRLETARIKLKFNVFKAALNWWIKILKMNNNRLPKLCFNRLLFLEKNGCDIRYNWAGQLKQLISEIGYDSLWQSQDVSEIIKF</sequence>
<evidence type="ECO:0000259" key="1">
    <source>
        <dbReference type="PROSITE" id="PS50878"/>
    </source>
</evidence>
<dbReference type="AlphaFoldDB" id="A0A023F5C6"/>
<dbReference type="PANTHER" id="PTHR47027">
    <property type="entry name" value="REVERSE TRANSCRIPTASE DOMAIN-CONTAINING PROTEIN"/>
    <property type="match status" value="1"/>
</dbReference>
<reference evidence="2" key="1">
    <citation type="journal article" date="2014" name="PLoS Negl. Trop. Dis.">
        <title>An updated insight into the Sialotranscriptome of Triatoma infestans: developmental stage and geographic variations.</title>
        <authorList>
            <person name="Schwarz A."/>
            <person name="Medrano-Mercado N."/>
            <person name="Schaub G.A."/>
            <person name="Struchiner C.J."/>
            <person name="Bargues M.D."/>
            <person name="Levy M.Z."/>
            <person name="Ribeiro J.M."/>
        </authorList>
    </citation>
    <scope>NUCLEOTIDE SEQUENCE</scope>
    <source>
        <strain evidence="2">Chile</strain>
        <tissue evidence="2">Salivary glands</tissue>
    </source>
</reference>
<feature type="non-terminal residue" evidence="2">
    <location>
        <position position="474"/>
    </location>
</feature>
<organism evidence="2">
    <name type="scientific">Triatoma infestans</name>
    <name type="common">Assassin bug</name>
    <dbReference type="NCBI Taxonomy" id="30076"/>
    <lineage>
        <taxon>Eukaryota</taxon>
        <taxon>Metazoa</taxon>
        <taxon>Ecdysozoa</taxon>
        <taxon>Arthropoda</taxon>
        <taxon>Hexapoda</taxon>
        <taxon>Insecta</taxon>
        <taxon>Pterygota</taxon>
        <taxon>Neoptera</taxon>
        <taxon>Paraneoptera</taxon>
        <taxon>Hemiptera</taxon>
        <taxon>Heteroptera</taxon>
        <taxon>Panheteroptera</taxon>
        <taxon>Cimicomorpha</taxon>
        <taxon>Reduviidae</taxon>
        <taxon>Triatominae</taxon>
        <taxon>Triatoma</taxon>
    </lineage>
</organism>
<dbReference type="SUPFAM" id="SSF56672">
    <property type="entry name" value="DNA/RNA polymerases"/>
    <property type="match status" value="1"/>
</dbReference>
<protein>
    <submittedName>
        <fullName evidence="2">Putative endonuclease-reverse transcriptase</fullName>
    </submittedName>
</protein>